<name>A0A8T0GQ20_CERPU</name>
<comment type="caution">
    <text evidence="1">The sequence shown here is derived from an EMBL/GenBank/DDBJ whole genome shotgun (WGS) entry which is preliminary data.</text>
</comment>
<dbReference type="EMBL" id="CM026430">
    <property type="protein sequence ID" value="KAG0561701.1"/>
    <property type="molecule type" value="Genomic_DNA"/>
</dbReference>
<dbReference type="AlphaFoldDB" id="A0A8T0GQ20"/>
<gene>
    <name evidence="1" type="ORF">KC19_9G085300</name>
</gene>
<protein>
    <submittedName>
        <fullName evidence="1">Uncharacterized protein</fullName>
    </submittedName>
</protein>
<sequence>MLEGCGAMSPRHSIQKCVDYGQRRGSQSQYPGRMFKMERRCFCTSTISPREWLVSCRQRFSETPLRLYSTNYLDSFLECHVPKVIT</sequence>
<reference evidence="1" key="1">
    <citation type="submission" date="2020-06" db="EMBL/GenBank/DDBJ databases">
        <title>WGS assembly of Ceratodon purpureus strain R40.</title>
        <authorList>
            <person name="Carey S.B."/>
            <person name="Jenkins J."/>
            <person name="Shu S."/>
            <person name="Lovell J.T."/>
            <person name="Sreedasyam A."/>
            <person name="Maumus F."/>
            <person name="Tiley G.P."/>
            <person name="Fernandez-Pozo N."/>
            <person name="Barry K."/>
            <person name="Chen C."/>
            <person name="Wang M."/>
            <person name="Lipzen A."/>
            <person name="Daum C."/>
            <person name="Saski C.A."/>
            <person name="Payton A.C."/>
            <person name="Mcbreen J.C."/>
            <person name="Conrad R.E."/>
            <person name="Kollar L.M."/>
            <person name="Olsson S."/>
            <person name="Huttunen S."/>
            <person name="Landis J.B."/>
            <person name="Wickett N.J."/>
            <person name="Johnson M.G."/>
            <person name="Rensing S.A."/>
            <person name="Grimwood J."/>
            <person name="Schmutz J."/>
            <person name="Mcdaniel S.F."/>
        </authorList>
    </citation>
    <scope>NUCLEOTIDE SEQUENCE</scope>
    <source>
        <strain evidence="1">R40</strain>
    </source>
</reference>
<accession>A0A8T0GQ20</accession>
<proteinExistence type="predicted"/>
<evidence type="ECO:0000313" key="2">
    <source>
        <dbReference type="Proteomes" id="UP000822688"/>
    </source>
</evidence>
<dbReference type="Proteomes" id="UP000822688">
    <property type="component" value="Chromosome 9"/>
</dbReference>
<evidence type="ECO:0000313" key="1">
    <source>
        <dbReference type="EMBL" id="KAG0561701.1"/>
    </source>
</evidence>
<keyword evidence="2" id="KW-1185">Reference proteome</keyword>
<organism evidence="1 2">
    <name type="scientific">Ceratodon purpureus</name>
    <name type="common">Fire moss</name>
    <name type="synonym">Dicranum purpureum</name>
    <dbReference type="NCBI Taxonomy" id="3225"/>
    <lineage>
        <taxon>Eukaryota</taxon>
        <taxon>Viridiplantae</taxon>
        <taxon>Streptophyta</taxon>
        <taxon>Embryophyta</taxon>
        <taxon>Bryophyta</taxon>
        <taxon>Bryophytina</taxon>
        <taxon>Bryopsida</taxon>
        <taxon>Dicranidae</taxon>
        <taxon>Pseudoditrichales</taxon>
        <taxon>Ditrichaceae</taxon>
        <taxon>Ceratodon</taxon>
    </lineage>
</organism>